<feature type="transmembrane region" description="Helical" evidence="7">
    <location>
        <begin position="39"/>
        <end position="60"/>
    </location>
</feature>
<dbReference type="PANTHER" id="PTHR31376:SF105">
    <property type="entry name" value="PURINE PERMEASE-RELATED"/>
    <property type="match status" value="1"/>
</dbReference>
<dbReference type="SUPFAM" id="SSF103481">
    <property type="entry name" value="Multidrug resistance efflux transporter EmrE"/>
    <property type="match status" value="1"/>
</dbReference>
<keyword evidence="3" id="KW-0813">Transport</keyword>
<feature type="transmembrane region" description="Helical" evidence="7">
    <location>
        <begin position="104"/>
        <end position="130"/>
    </location>
</feature>
<organism evidence="8 9">
    <name type="scientific">Thalictrum thalictroides</name>
    <name type="common">Rue-anemone</name>
    <name type="synonym">Anemone thalictroides</name>
    <dbReference type="NCBI Taxonomy" id="46969"/>
    <lineage>
        <taxon>Eukaryota</taxon>
        <taxon>Viridiplantae</taxon>
        <taxon>Streptophyta</taxon>
        <taxon>Embryophyta</taxon>
        <taxon>Tracheophyta</taxon>
        <taxon>Spermatophyta</taxon>
        <taxon>Magnoliopsida</taxon>
        <taxon>Ranunculales</taxon>
        <taxon>Ranunculaceae</taxon>
        <taxon>Thalictroideae</taxon>
        <taxon>Thalictrum</taxon>
    </lineage>
</organism>
<dbReference type="Proteomes" id="UP000554482">
    <property type="component" value="Unassembled WGS sequence"/>
</dbReference>
<reference evidence="8 9" key="1">
    <citation type="submission" date="2020-06" db="EMBL/GenBank/DDBJ databases">
        <title>Transcriptomic and genomic resources for Thalictrum thalictroides and T. hernandezii: Facilitating candidate gene discovery in an emerging model plant lineage.</title>
        <authorList>
            <person name="Arias T."/>
            <person name="Riano-Pachon D.M."/>
            <person name="Di Stilio V.S."/>
        </authorList>
    </citation>
    <scope>NUCLEOTIDE SEQUENCE [LARGE SCALE GENOMIC DNA]</scope>
    <source>
        <strain evidence="9">cv. WT478/WT964</strain>
        <tissue evidence="8">Leaves</tissue>
    </source>
</reference>
<comment type="subcellular location">
    <subcellularLocation>
        <location evidence="1">Membrane</location>
        <topology evidence="1">Multi-pass membrane protein</topology>
    </subcellularLocation>
</comment>
<dbReference type="PANTHER" id="PTHR31376">
    <property type="entry name" value="OS09G0467300 PROTEIN-RELATED"/>
    <property type="match status" value="1"/>
</dbReference>
<dbReference type="OrthoDB" id="1865379at2759"/>
<keyword evidence="5 7" id="KW-1133">Transmembrane helix</keyword>
<evidence type="ECO:0000256" key="6">
    <source>
        <dbReference type="ARBA" id="ARBA00023136"/>
    </source>
</evidence>
<feature type="transmembrane region" description="Helical" evidence="7">
    <location>
        <begin position="72"/>
        <end position="92"/>
    </location>
</feature>
<dbReference type="EMBL" id="JABWDY010037893">
    <property type="protein sequence ID" value="KAF5180077.1"/>
    <property type="molecule type" value="Genomic_DNA"/>
</dbReference>
<keyword evidence="9" id="KW-1185">Reference proteome</keyword>
<gene>
    <name evidence="8" type="ORF">FRX31_030332</name>
</gene>
<evidence type="ECO:0000256" key="5">
    <source>
        <dbReference type="ARBA" id="ARBA00022989"/>
    </source>
</evidence>
<comment type="caution">
    <text evidence="8">The sequence shown here is derived from an EMBL/GenBank/DDBJ whole genome shotgun (WGS) entry which is preliminary data.</text>
</comment>
<dbReference type="GO" id="GO:0016020">
    <property type="term" value="C:membrane"/>
    <property type="evidence" value="ECO:0007669"/>
    <property type="project" value="UniProtKB-SubCell"/>
</dbReference>
<dbReference type="GO" id="GO:0005345">
    <property type="term" value="F:purine nucleobase transmembrane transporter activity"/>
    <property type="evidence" value="ECO:0007669"/>
    <property type="project" value="UniProtKB-ARBA"/>
</dbReference>
<feature type="transmembrane region" description="Helical" evidence="7">
    <location>
        <begin position="12"/>
        <end position="33"/>
    </location>
</feature>
<comment type="similarity">
    <text evidence="2">Belongs to the purine permeases (TC 2.A.7.14) family.</text>
</comment>
<dbReference type="GO" id="GO:0015211">
    <property type="term" value="F:purine nucleoside transmembrane transporter activity"/>
    <property type="evidence" value="ECO:0007669"/>
    <property type="project" value="InterPro"/>
</dbReference>
<dbReference type="Pfam" id="PF16913">
    <property type="entry name" value="PUNUT"/>
    <property type="match status" value="1"/>
</dbReference>
<evidence type="ECO:0000256" key="4">
    <source>
        <dbReference type="ARBA" id="ARBA00022692"/>
    </source>
</evidence>
<sequence>MYSTGLSYIPVSTSSLLFSTELAFTALFAFFIVKQKFTFYSFNSIVVMTLGAAVLALHTSSDRPPGVTNAKYLLGFFLTLGGAALLGLSLPLIELSYRFSTVPITYTVVLQFQTVMNLVATIFISVAMIINKDFQAIPREARDYEIGEVKYYVVLVTTAIVWQLLFLGLIGIIYCSSSLFAGILNAFLLPLTEVGAVIAYNEKFTGEKGMALALCLWGFTSFFIGEYKKARKSEPTIEPTEDLSSHSNLHV</sequence>
<evidence type="ECO:0000313" key="8">
    <source>
        <dbReference type="EMBL" id="KAF5180077.1"/>
    </source>
</evidence>
<feature type="transmembrane region" description="Helical" evidence="7">
    <location>
        <begin position="151"/>
        <end position="174"/>
    </location>
</feature>
<keyword evidence="6 7" id="KW-0472">Membrane</keyword>
<protein>
    <submittedName>
        <fullName evidence="8">Purine permease</fullName>
    </submittedName>
</protein>
<evidence type="ECO:0000313" key="9">
    <source>
        <dbReference type="Proteomes" id="UP000554482"/>
    </source>
</evidence>
<keyword evidence="4 7" id="KW-0812">Transmembrane</keyword>
<proteinExistence type="inferred from homology"/>
<accession>A0A7J6V5P5</accession>
<dbReference type="AlphaFoldDB" id="A0A7J6V5P5"/>
<dbReference type="InterPro" id="IPR037185">
    <property type="entry name" value="EmrE-like"/>
</dbReference>
<evidence type="ECO:0000256" key="1">
    <source>
        <dbReference type="ARBA" id="ARBA00004141"/>
    </source>
</evidence>
<feature type="transmembrane region" description="Helical" evidence="7">
    <location>
        <begin position="180"/>
        <end position="200"/>
    </location>
</feature>
<dbReference type="InterPro" id="IPR030182">
    <property type="entry name" value="PUP_plant"/>
</dbReference>
<evidence type="ECO:0000256" key="2">
    <source>
        <dbReference type="ARBA" id="ARBA00006213"/>
    </source>
</evidence>
<evidence type="ECO:0000256" key="7">
    <source>
        <dbReference type="SAM" id="Phobius"/>
    </source>
</evidence>
<evidence type="ECO:0000256" key="3">
    <source>
        <dbReference type="ARBA" id="ARBA00022448"/>
    </source>
</evidence>
<name>A0A7J6V5P5_THATH</name>